<dbReference type="Proteomes" id="UP000316304">
    <property type="component" value="Unassembled WGS sequence"/>
</dbReference>
<dbReference type="AlphaFoldDB" id="A0A5C6CA47"/>
<gene>
    <name evidence="1" type="ORF">Pla52o_36460</name>
</gene>
<evidence type="ECO:0000313" key="2">
    <source>
        <dbReference type="Proteomes" id="UP000316304"/>
    </source>
</evidence>
<dbReference type="EMBL" id="SJPT01000006">
    <property type="protein sequence ID" value="TWU21460.1"/>
    <property type="molecule type" value="Genomic_DNA"/>
</dbReference>
<comment type="caution">
    <text evidence="1">The sequence shown here is derived from an EMBL/GenBank/DDBJ whole genome shotgun (WGS) entry which is preliminary data.</text>
</comment>
<dbReference type="RefSeq" id="WP_231612425.1">
    <property type="nucleotide sequence ID" value="NZ_SJPT01000006.1"/>
</dbReference>
<protein>
    <submittedName>
        <fullName evidence="1">Uncharacterized protein</fullName>
    </submittedName>
</protein>
<proteinExistence type="predicted"/>
<sequence length="139" mass="14710">MNSPITTARMAFEAASLASRVVGELASGVQKAVGFDELLQSDSVESQPLSDSKLRTMIDKVAGAIRSRLEAAGIGVTPPVEVGFQRGESGSDTKLSVSAAHPRAAEIESILAFEPEIVDQLQQIRVGSKLDRIVVSHHS</sequence>
<evidence type="ECO:0000313" key="1">
    <source>
        <dbReference type="EMBL" id="TWU21460.1"/>
    </source>
</evidence>
<keyword evidence="2" id="KW-1185">Reference proteome</keyword>
<accession>A0A5C6CA47</accession>
<organism evidence="1 2">
    <name type="scientific">Novipirellula galeiformis</name>
    <dbReference type="NCBI Taxonomy" id="2528004"/>
    <lineage>
        <taxon>Bacteria</taxon>
        <taxon>Pseudomonadati</taxon>
        <taxon>Planctomycetota</taxon>
        <taxon>Planctomycetia</taxon>
        <taxon>Pirellulales</taxon>
        <taxon>Pirellulaceae</taxon>
        <taxon>Novipirellula</taxon>
    </lineage>
</organism>
<name>A0A5C6CA47_9BACT</name>
<reference evidence="1 2" key="1">
    <citation type="submission" date="2019-02" db="EMBL/GenBank/DDBJ databases">
        <title>Deep-cultivation of Planctomycetes and their phenomic and genomic characterization uncovers novel biology.</title>
        <authorList>
            <person name="Wiegand S."/>
            <person name="Jogler M."/>
            <person name="Boedeker C."/>
            <person name="Pinto D."/>
            <person name="Vollmers J."/>
            <person name="Rivas-Marin E."/>
            <person name="Kohn T."/>
            <person name="Peeters S.H."/>
            <person name="Heuer A."/>
            <person name="Rast P."/>
            <person name="Oberbeckmann S."/>
            <person name="Bunk B."/>
            <person name="Jeske O."/>
            <person name="Meyerdierks A."/>
            <person name="Storesund J.E."/>
            <person name="Kallscheuer N."/>
            <person name="Luecker S."/>
            <person name="Lage O.M."/>
            <person name="Pohl T."/>
            <person name="Merkel B.J."/>
            <person name="Hornburger P."/>
            <person name="Mueller R.-W."/>
            <person name="Bruemmer F."/>
            <person name="Labrenz M."/>
            <person name="Spormann A.M."/>
            <person name="Op Den Camp H."/>
            <person name="Overmann J."/>
            <person name="Amann R."/>
            <person name="Jetten M.S.M."/>
            <person name="Mascher T."/>
            <person name="Medema M.H."/>
            <person name="Devos D.P."/>
            <person name="Kaster A.-K."/>
            <person name="Ovreas L."/>
            <person name="Rohde M."/>
            <person name="Galperin M.Y."/>
            <person name="Jogler C."/>
        </authorList>
    </citation>
    <scope>NUCLEOTIDE SEQUENCE [LARGE SCALE GENOMIC DNA]</scope>
    <source>
        <strain evidence="1 2">Pla52o</strain>
    </source>
</reference>